<evidence type="ECO:0000259" key="5">
    <source>
        <dbReference type="PROSITE" id="PS50937"/>
    </source>
</evidence>
<evidence type="ECO:0000256" key="2">
    <source>
        <dbReference type="ARBA" id="ARBA00023125"/>
    </source>
</evidence>
<dbReference type="PANTHER" id="PTHR30204">
    <property type="entry name" value="REDOX-CYCLING DRUG-SENSING TRANSCRIPTIONAL ACTIVATOR SOXR"/>
    <property type="match status" value="1"/>
</dbReference>
<gene>
    <name evidence="6" type="ORF">I596_1393</name>
</gene>
<accession>A0A160DTU8</accession>
<dbReference type="Pfam" id="PF00376">
    <property type="entry name" value="MerR"/>
    <property type="match status" value="1"/>
</dbReference>
<proteinExistence type="predicted"/>
<keyword evidence="3" id="KW-0804">Transcription</keyword>
<dbReference type="InterPro" id="IPR009061">
    <property type="entry name" value="DNA-bd_dom_put_sf"/>
</dbReference>
<dbReference type="SMART" id="SM00422">
    <property type="entry name" value="HTH_MERR"/>
    <property type="match status" value="1"/>
</dbReference>
<name>A0A160DTU8_9GAMM</name>
<dbReference type="Gene3D" id="1.10.1660.10">
    <property type="match status" value="1"/>
</dbReference>
<dbReference type="GO" id="GO:0003700">
    <property type="term" value="F:DNA-binding transcription factor activity"/>
    <property type="evidence" value="ECO:0007669"/>
    <property type="project" value="InterPro"/>
</dbReference>
<dbReference type="GO" id="GO:0003677">
    <property type="term" value="F:DNA binding"/>
    <property type="evidence" value="ECO:0007669"/>
    <property type="project" value="UniProtKB-KW"/>
</dbReference>
<evidence type="ECO:0000313" key="7">
    <source>
        <dbReference type="Proteomes" id="UP000076830"/>
    </source>
</evidence>
<reference evidence="6 7" key="1">
    <citation type="submission" date="2016-04" db="EMBL/GenBank/DDBJ databases">
        <title>Complete genome sequence of Dokdonella koreensis DS-123T.</title>
        <authorList>
            <person name="Kim J.F."/>
            <person name="Lee H."/>
            <person name="Kwak M.-J."/>
        </authorList>
    </citation>
    <scope>NUCLEOTIDE SEQUENCE [LARGE SCALE GENOMIC DNA]</scope>
    <source>
        <strain evidence="6 7">DS-123</strain>
    </source>
</reference>
<dbReference type="SUPFAM" id="SSF46955">
    <property type="entry name" value="Putative DNA-binding domain"/>
    <property type="match status" value="1"/>
</dbReference>
<dbReference type="AlphaFoldDB" id="A0A160DTU8"/>
<sequence length="147" mass="16218">MTIGALARASGVGIDAIRFYEREGLLPRPARRASGYRDYPLDTVRRLRFIRRAKALGFSLEEIGELLALSSDHEHGVEGIRQRAATRLRMIDERIAELQRVRQGLQALVGQCPGEGSPDRCPILQALGDEDSAPATLSSSLPERPSR</sequence>
<organism evidence="6 7">
    <name type="scientific">Dokdonella koreensis DS-123</name>
    <dbReference type="NCBI Taxonomy" id="1300342"/>
    <lineage>
        <taxon>Bacteria</taxon>
        <taxon>Pseudomonadati</taxon>
        <taxon>Pseudomonadota</taxon>
        <taxon>Gammaproteobacteria</taxon>
        <taxon>Lysobacterales</taxon>
        <taxon>Rhodanobacteraceae</taxon>
        <taxon>Dokdonella</taxon>
    </lineage>
</organism>
<keyword evidence="2" id="KW-0238">DNA-binding</keyword>
<dbReference type="PRINTS" id="PR00040">
    <property type="entry name" value="HTHMERR"/>
</dbReference>
<dbReference type="KEGG" id="dko:I596_1393"/>
<dbReference type="InterPro" id="IPR047057">
    <property type="entry name" value="MerR_fam"/>
</dbReference>
<keyword evidence="7" id="KW-1185">Reference proteome</keyword>
<keyword evidence="1" id="KW-0805">Transcription regulation</keyword>
<dbReference type="InterPro" id="IPR000551">
    <property type="entry name" value="MerR-type_HTH_dom"/>
</dbReference>
<dbReference type="InterPro" id="IPR015358">
    <property type="entry name" value="Tscrpt_reg_MerR_DNA-bd"/>
</dbReference>
<dbReference type="Proteomes" id="UP000076830">
    <property type="component" value="Chromosome"/>
</dbReference>
<evidence type="ECO:0000313" key="6">
    <source>
        <dbReference type="EMBL" id="ANB17421.1"/>
    </source>
</evidence>
<dbReference type="Pfam" id="PF09278">
    <property type="entry name" value="MerR-DNA-bind"/>
    <property type="match status" value="1"/>
</dbReference>
<evidence type="ECO:0000256" key="3">
    <source>
        <dbReference type="ARBA" id="ARBA00023163"/>
    </source>
</evidence>
<evidence type="ECO:0000256" key="1">
    <source>
        <dbReference type="ARBA" id="ARBA00023015"/>
    </source>
</evidence>
<dbReference type="STRING" id="1300342.I596_1393"/>
<evidence type="ECO:0000256" key="4">
    <source>
        <dbReference type="SAM" id="MobiDB-lite"/>
    </source>
</evidence>
<dbReference type="PROSITE" id="PS50937">
    <property type="entry name" value="HTH_MERR_2"/>
    <property type="match status" value="1"/>
</dbReference>
<feature type="domain" description="HTH merR-type" evidence="5">
    <location>
        <begin position="1"/>
        <end position="69"/>
    </location>
</feature>
<feature type="region of interest" description="Disordered" evidence="4">
    <location>
        <begin position="128"/>
        <end position="147"/>
    </location>
</feature>
<protein>
    <submittedName>
        <fullName evidence="6">Transcriptional regulator, MerR family</fullName>
    </submittedName>
</protein>
<dbReference type="EMBL" id="CP015249">
    <property type="protein sequence ID" value="ANB17421.1"/>
    <property type="molecule type" value="Genomic_DNA"/>
</dbReference>
<dbReference type="PANTHER" id="PTHR30204:SF92">
    <property type="entry name" value="HTH-TYPE TRANSCRIPTIONAL REGULATOR ZNTR"/>
    <property type="match status" value="1"/>
</dbReference>